<dbReference type="Proteomes" id="UP000037035">
    <property type="component" value="Unassembled WGS sequence"/>
</dbReference>
<reference evidence="1 2" key="1">
    <citation type="submission" date="2015-08" db="EMBL/GenBank/DDBJ databases">
        <title>Next Generation Sequencing and Analysis of the Genome of Puccinia sorghi L Schw, the Causal Agent of Maize Common Rust.</title>
        <authorList>
            <person name="Rochi L."/>
            <person name="Burguener G."/>
            <person name="Darino M."/>
            <person name="Turjanski A."/>
            <person name="Kreff E."/>
            <person name="Dieguez M.J."/>
            <person name="Sacco F."/>
        </authorList>
    </citation>
    <scope>NUCLEOTIDE SEQUENCE [LARGE SCALE GENOMIC DNA]</scope>
    <source>
        <strain evidence="1 2">RO10H11247</strain>
    </source>
</reference>
<keyword evidence="2" id="KW-1185">Reference proteome</keyword>
<sequence length="454" mass="51478">MQLWTTAGVSFQSLSFSNCTGGKTDSSMLGSGIVGESGRPDRHWWNQLLVGGWWICGMDKEEVVEEEVSLDFTHQGGVQLINALWFPFFNKEAAQSLAQLVMGHMHNIISFQDFEKFRCIWTIFDINLAHWTTLRYSRDAIQQMLGMNPIESMSIFGNRCYPLSVQKIIDLKTMVLMPKFISEHKVEVGVCPWSPSTNVQLKSGSMVIPIFLYSWEGILYSKCVTPRQKSTNDANYFNYLIIPTDLSFNSLDLIERGVSLREWCGGVLWEKTSPKPQRIIFPNPWRAKAAGKVIRNVPITLYSDDTAGNLSKQWNKHLSYYFSLSGLPHKHEQSAIQLPLSCHIKHCWGSRIGFVSYDAKLGKDVLDITMVLCFLGDSPMHAGIKNTPIPSSSLNPCRICNLSVESRNQKASINYVKQFVGINHLGETVCSLDIKSRQFLYCLYACEDHTNKFE</sequence>
<proteinExistence type="predicted"/>
<organism evidence="1 2">
    <name type="scientific">Puccinia sorghi</name>
    <dbReference type="NCBI Taxonomy" id="27349"/>
    <lineage>
        <taxon>Eukaryota</taxon>
        <taxon>Fungi</taxon>
        <taxon>Dikarya</taxon>
        <taxon>Basidiomycota</taxon>
        <taxon>Pucciniomycotina</taxon>
        <taxon>Pucciniomycetes</taxon>
        <taxon>Pucciniales</taxon>
        <taxon>Pucciniaceae</taxon>
        <taxon>Puccinia</taxon>
    </lineage>
</organism>
<evidence type="ECO:0000313" key="2">
    <source>
        <dbReference type="Proteomes" id="UP000037035"/>
    </source>
</evidence>
<accession>A0A0L6UWE8</accession>
<comment type="caution">
    <text evidence="1">The sequence shown here is derived from an EMBL/GenBank/DDBJ whole genome shotgun (WGS) entry which is preliminary data.</text>
</comment>
<dbReference type="PANTHER" id="PTHR31912">
    <property type="entry name" value="IP13529P"/>
    <property type="match status" value="1"/>
</dbReference>
<name>A0A0L6UWE8_9BASI</name>
<dbReference type="PANTHER" id="PTHR31912:SF34">
    <property type="entry name" value="NOTOCHORD-RELATED PROTEIN"/>
    <property type="match status" value="1"/>
</dbReference>
<dbReference type="VEuPathDB" id="FungiDB:VP01_3516g2"/>
<dbReference type="AlphaFoldDB" id="A0A0L6UWE8"/>
<evidence type="ECO:0000313" key="1">
    <source>
        <dbReference type="EMBL" id="KNZ52577.1"/>
    </source>
</evidence>
<gene>
    <name evidence="1" type="ORF">VP01_3516g2</name>
</gene>
<dbReference type="EMBL" id="LAVV01008520">
    <property type="protein sequence ID" value="KNZ52577.1"/>
    <property type="molecule type" value="Genomic_DNA"/>
</dbReference>
<protein>
    <submittedName>
        <fullName evidence="1">Uncharacterized protein</fullName>
    </submittedName>
</protein>
<dbReference type="STRING" id="27349.A0A0L6UWE8"/>